<comment type="similarity">
    <text evidence="2">Belongs to the PBP/GOBP family.</text>
</comment>
<evidence type="ECO:0000256" key="3">
    <source>
        <dbReference type="ARBA" id="ARBA00022525"/>
    </source>
</evidence>
<dbReference type="AlphaFoldDB" id="A0A194QFN7"/>
<dbReference type="PANTHER" id="PTHR21066:SF9">
    <property type="entry name" value="ODORANT-BINDING PROTEIN 59A"/>
    <property type="match status" value="1"/>
</dbReference>
<organism evidence="4 5">
    <name type="scientific">Papilio xuthus</name>
    <name type="common">Asian swallowtail butterfly</name>
    <dbReference type="NCBI Taxonomy" id="66420"/>
    <lineage>
        <taxon>Eukaryota</taxon>
        <taxon>Metazoa</taxon>
        <taxon>Ecdysozoa</taxon>
        <taxon>Arthropoda</taxon>
        <taxon>Hexapoda</taxon>
        <taxon>Insecta</taxon>
        <taxon>Pterygota</taxon>
        <taxon>Neoptera</taxon>
        <taxon>Endopterygota</taxon>
        <taxon>Lepidoptera</taxon>
        <taxon>Glossata</taxon>
        <taxon>Ditrysia</taxon>
        <taxon>Papilionoidea</taxon>
        <taxon>Papilionidae</taxon>
        <taxon>Papilioninae</taxon>
        <taxon>Papilio</taxon>
    </lineage>
</organism>
<dbReference type="InterPro" id="IPR052295">
    <property type="entry name" value="Odorant-binding_protein"/>
</dbReference>
<comment type="subcellular location">
    <subcellularLocation>
        <location evidence="1">Secreted</location>
    </subcellularLocation>
</comment>
<keyword evidence="5" id="KW-1185">Reference proteome</keyword>
<evidence type="ECO:0000256" key="2">
    <source>
        <dbReference type="ARBA" id="ARBA00008098"/>
    </source>
</evidence>
<reference evidence="4 5" key="1">
    <citation type="journal article" date="2015" name="Nat. Commun.">
        <title>Outbred genome sequencing and CRISPR/Cas9 gene editing in butterflies.</title>
        <authorList>
            <person name="Li X."/>
            <person name="Fan D."/>
            <person name="Zhang W."/>
            <person name="Liu G."/>
            <person name="Zhang L."/>
            <person name="Zhao L."/>
            <person name="Fang X."/>
            <person name="Chen L."/>
            <person name="Dong Y."/>
            <person name="Chen Y."/>
            <person name="Ding Y."/>
            <person name="Zhao R."/>
            <person name="Feng M."/>
            <person name="Zhu Y."/>
            <person name="Feng Y."/>
            <person name="Jiang X."/>
            <person name="Zhu D."/>
            <person name="Xiang H."/>
            <person name="Feng X."/>
            <person name="Li S."/>
            <person name="Wang J."/>
            <person name="Zhang G."/>
            <person name="Kronforst M.R."/>
            <person name="Wang W."/>
        </authorList>
    </citation>
    <scope>NUCLEOTIDE SEQUENCE [LARGE SCALE GENOMIC DNA]</scope>
    <source>
        <strain evidence="4">Ya'a_city_454_Px</strain>
        <tissue evidence="4">Whole body</tissue>
    </source>
</reference>
<dbReference type="Proteomes" id="UP000053268">
    <property type="component" value="Unassembled WGS sequence"/>
</dbReference>
<proteinExistence type="inferred from homology"/>
<gene>
    <name evidence="4" type="ORF">RR46_04372</name>
</gene>
<dbReference type="EMBL" id="KQ459144">
    <property type="protein sequence ID" value="KPJ03760.1"/>
    <property type="molecule type" value="Genomic_DNA"/>
</dbReference>
<accession>A0A194QFN7</accession>
<dbReference type="Gene3D" id="1.10.238.270">
    <property type="match status" value="2"/>
</dbReference>
<dbReference type="PANTHER" id="PTHR21066">
    <property type="entry name" value="ODORANT-BINDING PROTEIN 59A-RELATED"/>
    <property type="match status" value="1"/>
</dbReference>
<evidence type="ECO:0000313" key="4">
    <source>
        <dbReference type="EMBL" id="KPJ03760.1"/>
    </source>
</evidence>
<name>A0A194QFN7_PAPXU</name>
<evidence type="ECO:0000313" key="5">
    <source>
        <dbReference type="Proteomes" id="UP000053268"/>
    </source>
</evidence>
<keyword evidence="3" id="KW-0964">Secreted</keyword>
<dbReference type="GO" id="GO:0005576">
    <property type="term" value="C:extracellular region"/>
    <property type="evidence" value="ECO:0007669"/>
    <property type="project" value="UniProtKB-SubCell"/>
</dbReference>
<protein>
    <submittedName>
        <fullName evidence="4">Uncharacterized protein</fullName>
    </submittedName>
</protein>
<sequence>MAVPNFVHSPIVNTTDTLFVVYSSCISYCSGQKHAALHPKAFAQVGFGTSYLRNSRLCHQWNCINEKLGLTDTLPPREQFTNILDNLLPAEWHDAGLEALDTCYINRTRRYTNTCPGQALMHCVVDNLMANCPDDKWIKEDGCNPVSALAGSKYMFSQSRYVNLQQNIQKERRPKWFLEHYFSTKCCDLPQLFNSTVLTECGFDTFLLYHLHDPQIDAHLPSEHIRPLSSNHLRASISHFIPVRSHKPADTATTDFGGIEENEAVNDPLDCCDMTDFILPEWREECAFQLSWHRHDRLVINEARQPVTDPPVITETNEPKVTDVKIVPHSCEIETCIFSKLGVVSSGVVDTLALSRLLNNITGDGHWVRAKARADSHCLTKLATYEADCEINKVLACVLDVLTENCPDAKKDDPCKHSNGSHNNITCQISSSKFRPRKRRQLCNVPEFVDMKILKECGVETVARIEHAPETPALKRGWTEGGKCKEETPSTTCIMRKMDILNKYNFIDYFKLKERLRNFCQGVWYPMRNAYSAAYNAAPLYAQHCSSPNKLLNVLDTMLATCPISKRRRGENCMRIFSELTTSLPGYHQEISNATLEELLRRFQHIFLPGQIPHISPTNTRLVNYPRYLFNYGFLGSQDEPVVRVIDVKPTPPVEKPLILLPVYQRMKGRSYNNDGIWRGSPVL</sequence>
<evidence type="ECO:0000256" key="1">
    <source>
        <dbReference type="ARBA" id="ARBA00004613"/>
    </source>
</evidence>